<comment type="caution">
    <text evidence="5">The sequence shown here is derived from an EMBL/GenBank/DDBJ whole genome shotgun (WGS) entry which is preliminary data.</text>
</comment>
<organism evidence="5 6">
    <name type="scientific">Phytophthora cactorum</name>
    <dbReference type="NCBI Taxonomy" id="29920"/>
    <lineage>
        <taxon>Eukaryota</taxon>
        <taxon>Sar</taxon>
        <taxon>Stramenopiles</taxon>
        <taxon>Oomycota</taxon>
        <taxon>Peronosporomycetes</taxon>
        <taxon>Peronosporales</taxon>
        <taxon>Peronosporaceae</taxon>
        <taxon>Phytophthora</taxon>
    </lineage>
</organism>
<dbReference type="InterPro" id="IPR045379">
    <property type="entry name" value="Crinkler_N"/>
</dbReference>
<sequence length="779" mass="85236">MVKLFCAIVGVAGSAFPVNIDQSETVGDLKKAIKGEKKNGLKDVDADKLQLFLAKKGDGGWLSSKHPDVISMRNGSIPEQVGTLMVVEVDPADEIGDVFGGAPVKKTIHVLVVVPKDAGVGVGQDVERDSMSVPAAVPMGPDVDSSSCDDLLAFLESEMTNKEATVSRPHILEAVSLQFRLVGREEAITTAAKCFCDIIALSGTAATDRTKQAMPVCSGISGLGKTRMLEEGGTILQKMKLDPKHVVRVIVPYFNGFSSQPVEQSMPIEASFSWRLLHRFFLDNNCTFKFAEWFKLRLPRNGSKLTLSDAIKVIERKVRQRVQGREMLYLFLGIDEYQKIEKVNASRKDPNTSLLRELVETIGAFLCSKSSNLVVLPMFAGTDLGVIASGSIANSSYYVTERLPMTLLTLDQVFTFVESHADFAGFLRQVQICRNLFSLGGVPRWVVEYLLELRSCLQSGVDVVPLNSINKCFVNVWTKYVEAYLSSPLIETQTLVRLAAVAVSGLTVNPQDTISGHKWSRLRDSSLCLLIPRESSTVGACDVRVPYTLLANIGSLKTLATKAEQDFATALMDMSEMVDSTMFALQPWQSWEVFGACFYAVRINALLVLGHSTVTLGDLLPGTRMSGETRNISVKLVPSRVFRCAEAFGPSTPRLISRQINQLEKIDWTSSGCIAVNGDSGAGVDIFFALKDAATDNVVVFVDQRKRQFGKFQPSHAANYLGKLSVCPDFLVKEGARLVRGVMNCVSAPNLATVYAVHLNQFGVQNSSQNITSRLWKRG</sequence>
<reference evidence="5 6" key="1">
    <citation type="submission" date="2018-01" db="EMBL/GenBank/DDBJ databases">
        <title>Draft genome of the strawberry crown rot pathogen Phytophthora cactorum.</title>
        <authorList>
            <person name="Armitage A.D."/>
            <person name="Lysoe E."/>
            <person name="Nellist C.F."/>
            <person name="Harrison R.J."/>
            <person name="Brurberg M.B."/>
        </authorList>
    </citation>
    <scope>NUCLEOTIDE SEQUENCE [LARGE SCALE GENOMIC DNA]</scope>
    <source>
        <strain evidence="5 6">10300</strain>
    </source>
</reference>
<dbReference type="AlphaFoldDB" id="A0A329RJE2"/>
<dbReference type="Proteomes" id="UP000251314">
    <property type="component" value="Unassembled WGS sequence"/>
</dbReference>
<dbReference type="VEuPathDB" id="FungiDB:PC110_g18763"/>
<dbReference type="EMBL" id="MJFZ01000830">
    <property type="protein sequence ID" value="RAW24813.1"/>
    <property type="molecule type" value="Genomic_DNA"/>
</dbReference>
<evidence type="ECO:0000313" key="6">
    <source>
        <dbReference type="Proteomes" id="UP000251314"/>
    </source>
</evidence>
<dbReference type="OrthoDB" id="19885at2759"/>
<keyword evidence="3" id="KW-0964">Secreted</keyword>
<accession>A0A329RJE2</accession>
<proteinExistence type="predicted"/>
<keyword evidence="6" id="KW-1185">Reference proteome</keyword>
<evidence type="ECO:0000256" key="3">
    <source>
        <dbReference type="ARBA" id="ARBA00022525"/>
    </source>
</evidence>
<comment type="subcellular location">
    <subcellularLocation>
        <location evidence="1">Host cell</location>
    </subcellularLocation>
    <subcellularLocation>
        <location evidence="2">Secreted</location>
    </subcellularLocation>
</comment>
<name>A0A329RJE2_9STRA</name>
<feature type="domain" description="Crinkler effector protein N-terminal" evidence="4">
    <location>
        <begin position="2"/>
        <end position="113"/>
    </location>
</feature>
<protein>
    <recommendedName>
        <fullName evidence="4">Crinkler effector protein N-terminal domain-containing protein</fullName>
    </recommendedName>
</protein>
<dbReference type="Pfam" id="PF20147">
    <property type="entry name" value="Crinkler"/>
    <property type="match status" value="1"/>
</dbReference>
<evidence type="ECO:0000313" key="5">
    <source>
        <dbReference type="EMBL" id="RAW24813.1"/>
    </source>
</evidence>
<evidence type="ECO:0000256" key="2">
    <source>
        <dbReference type="ARBA" id="ARBA00004613"/>
    </source>
</evidence>
<evidence type="ECO:0000256" key="1">
    <source>
        <dbReference type="ARBA" id="ARBA00004340"/>
    </source>
</evidence>
<gene>
    <name evidence="5" type="ORF">PC110_g18763</name>
</gene>
<dbReference type="GO" id="GO:0043657">
    <property type="term" value="C:host cell"/>
    <property type="evidence" value="ECO:0007669"/>
    <property type="project" value="UniProtKB-SubCell"/>
</dbReference>
<dbReference type="GO" id="GO:0005576">
    <property type="term" value="C:extracellular region"/>
    <property type="evidence" value="ECO:0007669"/>
    <property type="project" value="UniProtKB-SubCell"/>
</dbReference>
<evidence type="ECO:0000259" key="4">
    <source>
        <dbReference type="Pfam" id="PF20147"/>
    </source>
</evidence>